<evidence type="ECO:0000313" key="2">
    <source>
        <dbReference type="Proteomes" id="UP000072578"/>
    </source>
</evidence>
<proteinExistence type="predicted"/>
<name>A0A139RF67_9STRE</name>
<dbReference type="PATRIC" id="fig|68892.8.peg.1064"/>
<accession>A0A139RF67</accession>
<dbReference type="EMBL" id="LQZF01000111">
    <property type="protein sequence ID" value="KXU13344.1"/>
    <property type="molecule type" value="Genomic_DNA"/>
</dbReference>
<evidence type="ECO:0000313" key="1">
    <source>
        <dbReference type="EMBL" id="KXU13344.1"/>
    </source>
</evidence>
<organism evidence="1 2">
    <name type="scientific">Streptococcus infantis</name>
    <dbReference type="NCBI Taxonomy" id="68892"/>
    <lineage>
        <taxon>Bacteria</taxon>
        <taxon>Bacillati</taxon>
        <taxon>Bacillota</taxon>
        <taxon>Bacilli</taxon>
        <taxon>Lactobacillales</taxon>
        <taxon>Streptococcaceae</taxon>
        <taxon>Streptococcus</taxon>
    </lineage>
</organism>
<reference evidence="1 2" key="1">
    <citation type="submission" date="2016-01" db="EMBL/GenBank/DDBJ databases">
        <title>Highly variable Streptococcus oralis are common among viridans streptococci isolated from primates.</title>
        <authorList>
            <person name="Denapaite D."/>
            <person name="Rieger M."/>
            <person name="Koendgen S."/>
            <person name="Brueckner R."/>
            <person name="Ochigava I."/>
            <person name="Kappeler P."/>
            <person name="Maetz-Rensing K."/>
            <person name="Leendertz F."/>
            <person name="Hakenbeck R."/>
        </authorList>
    </citation>
    <scope>NUCLEOTIDE SEQUENCE [LARGE SCALE GENOMIC DNA]</scope>
    <source>
        <strain evidence="1 2">DD18</strain>
    </source>
</reference>
<comment type="caution">
    <text evidence="1">The sequence shown here is derived from an EMBL/GenBank/DDBJ whole genome shotgun (WGS) entry which is preliminary data.</text>
</comment>
<protein>
    <submittedName>
        <fullName evidence="1">Uncharacterized protein</fullName>
    </submittedName>
</protein>
<gene>
    <name evidence="1" type="ORF">SINDD18_00950</name>
</gene>
<sequence length="95" mass="11114">MIMEALKINKSLLSLPLDFSFDSSEINELIKGMDIELQEVIISPNADMWYFLFMKEEFILVNDVDDGLDIRFFKKENENLAKKFINKITSIVSFK</sequence>
<dbReference type="AlphaFoldDB" id="A0A139RF67"/>
<dbReference type="Proteomes" id="UP000072578">
    <property type="component" value="Unassembled WGS sequence"/>
</dbReference>